<keyword evidence="5 8" id="KW-1133">Transmembrane helix</keyword>
<evidence type="ECO:0000256" key="8">
    <source>
        <dbReference type="SAM" id="Phobius"/>
    </source>
</evidence>
<dbReference type="RefSeq" id="WP_013300480.1">
    <property type="nucleotide sequence ID" value="NC_014414.1"/>
</dbReference>
<feature type="transmembrane region" description="Helical" evidence="8">
    <location>
        <begin position="228"/>
        <end position="249"/>
    </location>
</feature>
<evidence type="ECO:0000256" key="1">
    <source>
        <dbReference type="ARBA" id="ARBA00004651"/>
    </source>
</evidence>
<gene>
    <name evidence="9" type="ordered locus">PB2503_07202</name>
</gene>
<evidence type="ECO:0008006" key="11">
    <source>
        <dbReference type="Google" id="ProtNLM"/>
    </source>
</evidence>
<reference evidence="9 10" key="2">
    <citation type="journal article" date="2011" name="J. Bacteriol.">
        <title>Complete genome sequence of strain HTCC2503T of Parvularcula bermudensis, the type species of the order "Parvularculales" in the class Alphaproteobacteria.</title>
        <authorList>
            <person name="Oh H.M."/>
            <person name="Kang I."/>
            <person name="Vergin K.L."/>
            <person name="Kang D."/>
            <person name="Rhee K.H."/>
            <person name="Giovannoni S.J."/>
            <person name="Cho J.C."/>
        </authorList>
    </citation>
    <scope>NUCLEOTIDE SEQUENCE [LARGE SCALE GENOMIC DNA]</scope>
    <source>
        <strain evidence="10">ATCC BAA-594 / HTCC2503 / KCTC 12087</strain>
    </source>
</reference>
<reference evidence="10" key="1">
    <citation type="submission" date="2010-08" db="EMBL/GenBank/DDBJ databases">
        <title>Genome sequence of Parvularcula bermudensis HTCC2503.</title>
        <authorList>
            <person name="Kang D.-M."/>
            <person name="Oh H.-M."/>
            <person name="Cho J.-C."/>
        </authorList>
    </citation>
    <scope>NUCLEOTIDE SEQUENCE [LARGE SCALE GENOMIC DNA]</scope>
    <source>
        <strain evidence="10">ATCC BAA-594 / HTCC2503 / KCTC 12087</strain>
    </source>
</reference>
<evidence type="ECO:0000313" key="9">
    <source>
        <dbReference type="EMBL" id="ADM09506.1"/>
    </source>
</evidence>
<accession>E0TET4</accession>
<feature type="transmembrane region" description="Helical" evidence="8">
    <location>
        <begin position="386"/>
        <end position="406"/>
    </location>
</feature>
<feature type="transmembrane region" description="Helical" evidence="8">
    <location>
        <begin position="292"/>
        <end position="312"/>
    </location>
</feature>
<keyword evidence="10" id="KW-1185">Reference proteome</keyword>
<evidence type="ECO:0000256" key="3">
    <source>
        <dbReference type="ARBA" id="ARBA00022679"/>
    </source>
</evidence>
<proteinExistence type="inferred from homology"/>
<dbReference type="STRING" id="314260.PB2503_07202"/>
<dbReference type="Pfam" id="PF09594">
    <property type="entry name" value="GT87"/>
    <property type="match status" value="1"/>
</dbReference>
<evidence type="ECO:0000256" key="5">
    <source>
        <dbReference type="ARBA" id="ARBA00022989"/>
    </source>
</evidence>
<keyword evidence="2" id="KW-1003">Cell membrane</keyword>
<evidence type="ECO:0000256" key="7">
    <source>
        <dbReference type="ARBA" id="ARBA00024033"/>
    </source>
</evidence>
<dbReference type="eggNOG" id="ENOG502Z9HB">
    <property type="taxonomic scope" value="Bacteria"/>
</dbReference>
<keyword evidence="4 8" id="KW-0812">Transmembrane</keyword>
<name>E0TET4_PARBH</name>
<evidence type="ECO:0000313" key="10">
    <source>
        <dbReference type="Proteomes" id="UP000001302"/>
    </source>
</evidence>
<dbReference type="AlphaFoldDB" id="E0TET4"/>
<evidence type="ECO:0000256" key="6">
    <source>
        <dbReference type="ARBA" id="ARBA00023136"/>
    </source>
</evidence>
<dbReference type="HOGENOM" id="CLU_037296_1_0_5"/>
<keyword evidence="6 8" id="KW-0472">Membrane</keyword>
<comment type="similarity">
    <text evidence="7">Belongs to the glycosyltransferase 87 family.</text>
</comment>
<feature type="transmembrane region" description="Helical" evidence="8">
    <location>
        <begin position="127"/>
        <end position="147"/>
    </location>
</feature>
<comment type="subcellular location">
    <subcellularLocation>
        <location evidence="1">Cell membrane</location>
        <topology evidence="1">Multi-pass membrane protein</topology>
    </subcellularLocation>
</comment>
<dbReference type="GO" id="GO:0016758">
    <property type="term" value="F:hexosyltransferase activity"/>
    <property type="evidence" value="ECO:0007669"/>
    <property type="project" value="InterPro"/>
</dbReference>
<evidence type="ECO:0000256" key="2">
    <source>
        <dbReference type="ARBA" id="ARBA00022475"/>
    </source>
</evidence>
<protein>
    <recommendedName>
        <fullName evidence="11">DUF2029 domain-containing protein</fullName>
    </recommendedName>
</protein>
<dbReference type="Proteomes" id="UP000001302">
    <property type="component" value="Chromosome"/>
</dbReference>
<sequence>MTRDQGAGHVAGSCALMPQPSALSGGRLGLILLLAAISFGVFRWVLYGQFAWAVVQGAYTPQGPLGGDFIVFWTMAKAAFTDRLGDLYTLEVMSLELDGRFLACDGDCRLPLLYPPTFALLMSPLKLLPYGVAFPVWSIGTGLFYFWSLIRAKGRTRALLFAVSSGAVLSAAITGQNGFLTGALLVLALTSPARTPLIAGIAAGVLTVKPQLGLLLPIAYIAAGHWRAVGIAAVTTGALIALSLLAFGLSPWAAFFGAVTDHWGALSGGDLDPRYVISPYGGALHLGLPSPLALGLQLGATVMAMAATAVIWRREAVPPALKAAIVLAAVPIASPHALYYELTLSLAGLVLAFGTGGAARLHWGEGLALTALWIASIFLPVPEGALIPLAAIIALGAFALVLRRVLLVPLCSAPVVAVD</sequence>
<evidence type="ECO:0000256" key="4">
    <source>
        <dbReference type="ARBA" id="ARBA00022692"/>
    </source>
</evidence>
<dbReference type="KEGG" id="pbr:PB2503_07202"/>
<dbReference type="InterPro" id="IPR018584">
    <property type="entry name" value="GT87"/>
</dbReference>
<dbReference type="EMBL" id="CP002156">
    <property type="protein sequence ID" value="ADM09506.1"/>
    <property type="molecule type" value="Genomic_DNA"/>
</dbReference>
<dbReference type="OrthoDB" id="7679563at2"/>
<feature type="transmembrane region" description="Helical" evidence="8">
    <location>
        <begin position="28"/>
        <end position="46"/>
    </location>
</feature>
<organism evidence="9 10">
    <name type="scientific">Parvularcula bermudensis (strain ATCC BAA-594 / HTCC2503 / KCTC 12087)</name>
    <dbReference type="NCBI Taxonomy" id="314260"/>
    <lineage>
        <taxon>Bacteria</taxon>
        <taxon>Pseudomonadati</taxon>
        <taxon>Pseudomonadota</taxon>
        <taxon>Alphaproteobacteria</taxon>
        <taxon>Parvularculales</taxon>
        <taxon>Parvularculaceae</taxon>
        <taxon>Parvularcula</taxon>
    </lineage>
</organism>
<dbReference type="GO" id="GO:0005886">
    <property type="term" value="C:plasma membrane"/>
    <property type="evidence" value="ECO:0007669"/>
    <property type="project" value="UniProtKB-SubCell"/>
</dbReference>
<keyword evidence="3" id="KW-0808">Transferase</keyword>
<feature type="transmembrane region" description="Helical" evidence="8">
    <location>
        <begin position="197"/>
        <end position="221"/>
    </location>
</feature>
<feature type="transmembrane region" description="Helical" evidence="8">
    <location>
        <begin position="159"/>
        <end position="185"/>
    </location>
</feature>